<gene>
    <name evidence="3" type="ordered locus">Isop_2488</name>
</gene>
<dbReference type="KEGG" id="ipa:Isop_2488"/>
<dbReference type="PANTHER" id="PTHR47708:SF2">
    <property type="entry name" value="SI:CH73-132F6.5"/>
    <property type="match status" value="1"/>
</dbReference>
<dbReference type="InterPro" id="IPR010839">
    <property type="entry name" value="AtuA_N"/>
</dbReference>
<evidence type="ECO:0000256" key="1">
    <source>
        <dbReference type="SAM" id="MobiDB-lite"/>
    </source>
</evidence>
<evidence type="ECO:0000313" key="4">
    <source>
        <dbReference type="Proteomes" id="UP000008631"/>
    </source>
</evidence>
<reference key="1">
    <citation type="submission" date="2010-11" db="EMBL/GenBank/DDBJ databases">
        <title>The complete sequence of chromosome of Isophaera pallida ATCC 43644.</title>
        <authorList>
            <consortium name="US DOE Joint Genome Institute (JGI-PGF)"/>
            <person name="Lucas S."/>
            <person name="Copeland A."/>
            <person name="Lapidus A."/>
            <person name="Bruce D."/>
            <person name="Goodwin L."/>
            <person name="Pitluck S."/>
            <person name="Kyrpides N."/>
            <person name="Mavromatis K."/>
            <person name="Pagani I."/>
            <person name="Ivanova N."/>
            <person name="Saunders E."/>
            <person name="Brettin T."/>
            <person name="Detter J.C."/>
            <person name="Han C."/>
            <person name="Tapia R."/>
            <person name="Land M."/>
            <person name="Hauser L."/>
            <person name="Markowitz V."/>
            <person name="Cheng J.-F."/>
            <person name="Hugenholtz P."/>
            <person name="Woyke T."/>
            <person name="Wu D."/>
            <person name="Eisen J.A."/>
        </authorList>
    </citation>
    <scope>NUCLEOTIDE SEQUENCE</scope>
    <source>
        <strain>ATCC 43644</strain>
    </source>
</reference>
<dbReference type="AlphaFoldDB" id="E8QXL2"/>
<dbReference type="HOGENOM" id="CLU_012617_2_1_0"/>
<feature type="domain" description="Acyclic terpene utilisation N-terminal" evidence="2">
    <location>
        <begin position="17"/>
        <end position="467"/>
    </location>
</feature>
<dbReference type="RefSeq" id="WP_013565348.1">
    <property type="nucleotide sequence ID" value="NC_014962.1"/>
</dbReference>
<accession>E8QXL2</accession>
<dbReference type="OrthoDB" id="9763456at2"/>
<evidence type="ECO:0000313" key="3">
    <source>
        <dbReference type="EMBL" id="ADV63060.1"/>
    </source>
</evidence>
<feature type="compositionally biased region" description="Pro residues" evidence="1">
    <location>
        <begin position="1"/>
        <end position="14"/>
    </location>
</feature>
<dbReference type="eggNOG" id="COG3185">
    <property type="taxonomic scope" value="Bacteria"/>
</dbReference>
<dbReference type="Proteomes" id="UP000008631">
    <property type="component" value="Chromosome"/>
</dbReference>
<organism evidence="3 4">
    <name type="scientific">Isosphaera pallida (strain ATCC 43644 / DSM 9630 / IS1B)</name>
    <dbReference type="NCBI Taxonomy" id="575540"/>
    <lineage>
        <taxon>Bacteria</taxon>
        <taxon>Pseudomonadati</taxon>
        <taxon>Planctomycetota</taxon>
        <taxon>Planctomycetia</taxon>
        <taxon>Isosphaerales</taxon>
        <taxon>Isosphaeraceae</taxon>
        <taxon>Isosphaera</taxon>
    </lineage>
</organism>
<sequence length="479" mass="50902">MNGSPPSPAEPSPHSPLRIGNGAGFWGDQIDAPVLLAQAGELDALTLEYLAELTLGILGHLRHRDPAAGFVTDFPPLLRRLVALDQAHPDRPPLRIVTNAGGLNPPSLARLSAQTLVESNRGDDLVAVVTGDDVRDHLTSWRADGLTLAHLETGQPMPEELLGRLAVANVYLGSQPIAQAWSQGAILILTGRVADASLTVGPARAHFGWRADDWDRLAGASAAGHLIECGAQATGGLWHAWDDPALDLWNVGYPIAELTEDGSAVITKPPGSGGLVTPANLAEQLVYEIDDPSAYVTPDVIADFAATRLEVDPTGPDRVRVTGTRGAPAPTMLKLACVARDGWTSSGLLAYVGPRAAAKARHAGEIVRRRLQRANALPQGFLVEVLGDLDIQPGVLSHPPGFEPWEVVLRITARDPDRAKVERFTREIAPLVLTGPPGVAGYASGRPDVKPAFAYWPSLVPCNLVTPCLDLRPARDWLA</sequence>
<protein>
    <recommendedName>
        <fullName evidence="2">Acyclic terpene utilisation N-terminal domain-containing protein</fullName>
    </recommendedName>
</protein>
<dbReference type="EMBL" id="CP002353">
    <property type="protein sequence ID" value="ADV63060.1"/>
    <property type="molecule type" value="Genomic_DNA"/>
</dbReference>
<dbReference type="InParanoid" id="E8QXL2"/>
<proteinExistence type="predicted"/>
<reference evidence="3 4" key="2">
    <citation type="journal article" date="2011" name="Stand. Genomic Sci.">
        <title>Complete genome sequence of Isosphaera pallida type strain (IS1B).</title>
        <authorList>
            <consortium name="US DOE Joint Genome Institute (JGI-PGF)"/>
            <person name="Goker M."/>
            <person name="Cleland D."/>
            <person name="Saunders E."/>
            <person name="Lapidus A."/>
            <person name="Nolan M."/>
            <person name="Lucas S."/>
            <person name="Hammon N."/>
            <person name="Deshpande S."/>
            <person name="Cheng J.F."/>
            <person name="Tapia R."/>
            <person name="Han C."/>
            <person name="Goodwin L."/>
            <person name="Pitluck S."/>
            <person name="Liolios K."/>
            <person name="Pagani I."/>
            <person name="Ivanova N."/>
            <person name="Mavromatis K."/>
            <person name="Pati A."/>
            <person name="Chen A."/>
            <person name="Palaniappan K."/>
            <person name="Land M."/>
            <person name="Hauser L."/>
            <person name="Chang Y.J."/>
            <person name="Jeffries C.D."/>
            <person name="Detter J.C."/>
            <person name="Beck B."/>
            <person name="Woyke T."/>
            <person name="Bristow J."/>
            <person name="Eisen J.A."/>
            <person name="Markowitz V."/>
            <person name="Hugenholtz P."/>
            <person name="Kyrpides N.C."/>
            <person name="Klenk H.P."/>
        </authorList>
    </citation>
    <scope>NUCLEOTIDE SEQUENCE [LARGE SCALE GENOMIC DNA]</scope>
    <source>
        <strain evidence="4">ATCC 43644 / DSM 9630 / IS1B</strain>
    </source>
</reference>
<keyword evidence="4" id="KW-1185">Reference proteome</keyword>
<feature type="region of interest" description="Disordered" evidence="1">
    <location>
        <begin position="1"/>
        <end position="20"/>
    </location>
</feature>
<evidence type="ECO:0000259" key="2">
    <source>
        <dbReference type="Pfam" id="PF07287"/>
    </source>
</evidence>
<dbReference type="Pfam" id="PF07287">
    <property type="entry name" value="AtuA"/>
    <property type="match status" value="1"/>
</dbReference>
<dbReference type="PANTHER" id="PTHR47708">
    <property type="match status" value="1"/>
</dbReference>
<name>E8QXL2_ISOPI</name>
<dbReference type="STRING" id="575540.Isop_2488"/>